<sequence length="434" mass="48282">MSRYSKTRSQLSFVLLVLALLCASDMGLTQLRLGRNWRLLPPACADNKNASATSEIYRQALEAHIDGDFQALEKSSDALMRLTVSTKKEVECPYIEYSILHIKALIGQRKTTAAANEYRDLLELLAQRKEKFLEADCLAVDILRLQGKSKESLEAALGLIKRVGPSDKLIYNLNICNQQLRRIELKAALVDLELQRRKERVQILNRLKAIKPAGNMLKADQALQLVCHTGCFPRFKLTLKGDRVAGDSGIVRYVILPPEYDQAILVNDDSHNYLSLTIKELLLDHCSRSEPHFDYSSIAKMGSEKVCGLNADVYKISMAGDSSYHILKVARDVQLTTPLSGAVSRICLIYPIGALPLELKSYYLGTTREVLRVEKASFVSSAAAAASFQIPKTFNRVRNMGELVYAEEGDLKSSDLDALLSTGAQKSKSVKRGR</sequence>
<protein>
    <submittedName>
        <fullName evidence="1">Uncharacterized protein</fullName>
    </submittedName>
</protein>
<accession>A0A8J7TP41</accession>
<dbReference type="AlphaFoldDB" id="A0A8J7TP41"/>
<evidence type="ECO:0000313" key="2">
    <source>
        <dbReference type="Proteomes" id="UP000664277"/>
    </source>
</evidence>
<gene>
    <name evidence="1" type="ORF">J0M35_20300</name>
</gene>
<comment type="caution">
    <text evidence="1">The sequence shown here is derived from an EMBL/GenBank/DDBJ whole genome shotgun (WGS) entry which is preliminary data.</text>
</comment>
<reference evidence="1" key="1">
    <citation type="submission" date="2021-02" db="EMBL/GenBank/DDBJ databases">
        <title>Genome-Resolved Metagenomics of a Microbial Community Performing Photosynthetic Biological Nutrient Removal.</title>
        <authorList>
            <person name="Mcdaniel E.A."/>
        </authorList>
    </citation>
    <scope>NUCLEOTIDE SEQUENCE</scope>
    <source>
        <strain evidence="1">UWPOB_OBS1</strain>
    </source>
</reference>
<name>A0A8J7TP41_9BACT</name>
<dbReference type="EMBL" id="JAFLCK010000050">
    <property type="protein sequence ID" value="MBN8662721.1"/>
    <property type="molecule type" value="Genomic_DNA"/>
</dbReference>
<organism evidence="1 2">
    <name type="scientific">Candidatus Obscuribacter phosphatis</name>
    <dbReference type="NCBI Taxonomy" id="1906157"/>
    <lineage>
        <taxon>Bacteria</taxon>
        <taxon>Bacillati</taxon>
        <taxon>Candidatus Melainabacteria</taxon>
        <taxon>Candidatus Obscuribacterales</taxon>
        <taxon>Candidatus Obscuribacteraceae</taxon>
        <taxon>Candidatus Obscuribacter</taxon>
    </lineage>
</organism>
<evidence type="ECO:0000313" key="1">
    <source>
        <dbReference type="EMBL" id="MBN8662721.1"/>
    </source>
</evidence>
<proteinExistence type="predicted"/>
<dbReference type="Proteomes" id="UP000664277">
    <property type="component" value="Unassembled WGS sequence"/>
</dbReference>